<feature type="region of interest" description="Disordered" evidence="1">
    <location>
        <begin position="104"/>
        <end position="139"/>
    </location>
</feature>
<comment type="caution">
    <text evidence="4">The sequence shown here is derived from an EMBL/GenBank/DDBJ whole genome shotgun (WGS) entry which is preliminary data.</text>
</comment>
<name>A0A2H5X942_9BACT</name>
<evidence type="ECO:0000256" key="3">
    <source>
        <dbReference type="SAM" id="SignalP"/>
    </source>
</evidence>
<evidence type="ECO:0000313" key="4">
    <source>
        <dbReference type="EMBL" id="GBC97695.1"/>
    </source>
</evidence>
<feature type="signal peptide" evidence="3">
    <location>
        <begin position="1"/>
        <end position="28"/>
    </location>
</feature>
<proteinExistence type="predicted"/>
<evidence type="ECO:0000256" key="2">
    <source>
        <dbReference type="SAM" id="Phobius"/>
    </source>
</evidence>
<keyword evidence="2" id="KW-1133">Transmembrane helix</keyword>
<feature type="transmembrane region" description="Helical" evidence="2">
    <location>
        <begin position="140"/>
        <end position="157"/>
    </location>
</feature>
<gene>
    <name evidence="4" type="ORF">HRbin17_00184</name>
</gene>
<keyword evidence="2" id="KW-0812">Transmembrane</keyword>
<feature type="chain" id="PRO_5014117695" description="PEP-CTERM protein-sorting domain-containing protein" evidence="3">
    <location>
        <begin position="29"/>
        <end position="163"/>
    </location>
</feature>
<protein>
    <recommendedName>
        <fullName evidence="6">PEP-CTERM protein-sorting domain-containing protein</fullName>
    </recommendedName>
</protein>
<evidence type="ECO:0000256" key="1">
    <source>
        <dbReference type="SAM" id="MobiDB-lite"/>
    </source>
</evidence>
<dbReference type="AlphaFoldDB" id="A0A2H5X942"/>
<keyword evidence="2" id="KW-0472">Membrane</keyword>
<organism evidence="4 5">
    <name type="scientific">Candidatus Fervidibacter japonicus</name>
    <dbReference type="NCBI Taxonomy" id="2035412"/>
    <lineage>
        <taxon>Bacteria</taxon>
        <taxon>Candidatus Fervidibacterota</taxon>
        <taxon>Candidatus Fervidibacter</taxon>
    </lineage>
</organism>
<keyword evidence="3" id="KW-0732">Signal</keyword>
<sequence length="163" mass="16977">MVTKGFSVRVVLISSLLGCSALSPWSNACPITGIITSDNPTQTQSFATDTFTDMPDGINPALTGINATDDASKAGEDKCKRKDKDAVVWLLLSGGAAFAALDGGSRSDASPAGERFPPAGGENTNQPPPSNNPVHTPEPGVGWLLLAGIVVWGRFAPRKKSKR</sequence>
<reference evidence="5" key="1">
    <citation type="submission" date="2017-09" db="EMBL/GenBank/DDBJ databases">
        <title>Metaegenomics of thermophilic ammonia-oxidizing enrichment culture.</title>
        <authorList>
            <person name="Kato S."/>
            <person name="Suzuki K."/>
        </authorList>
    </citation>
    <scope>NUCLEOTIDE SEQUENCE [LARGE SCALE GENOMIC DNA]</scope>
</reference>
<dbReference type="Proteomes" id="UP000236173">
    <property type="component" value="Unassembled WGS sequence"/>
</dbReference>
<evidence type="ECO:0008006" key="6">
    <source>
        <dbReference type="Google" id="ProtNLM"/>
    </source>
</evidence>
<accession>A0A2H5X942</accession>
<evidence type="ECO:0000313" key="5">
    <source>
        <dbReference type="Proteomes" id="UP000236173"/>
    </source>
</evidence>
<dbReference type="EMBL" id="BEHT01000002">
    <property type="protein sequence ID" value="GBC97695.1"/>
    <property type="molecule type" value="Genomic_DNA"/>
</dbReference>